<keyword evidence="7" id="KW-0239">DNA-directed DNA polymerase</keyword>
<dbReference type="InterPro" id="IPR004805">
    <property type="entry name" value="DnaE2/DnaE/PolC"/>
</dbReference>
<dbReference type="RefSeq" id="WP_008790187.1">
    <property type="nucleotide sequence ID" value="NZ_AKCB01000004.1"/>
</dbReference>
<dbReference type="Pfam" id="PF14579">
    <property type="entry name" value="HHH_6"/>
    <property type="match status" value="1"/>
</dbReference>
<protein>
    <recommendedName>
        <fullName evidence="3">DNA-directed DNA polymerase</fullName>
        <ecNumber evidence="3">2.7.7.7</ecNumber>
    </recommendedName>
</protein>
<evidence type="ECO:0000256" key="3">
    <source>
        <dbReference type="ARBA" id="ARBA00012417"/>
    </source>
</evidence>
<dbReference type="CDD" id="cd04485">
    <property type="entry name" value="DnaE_OBF"/>
    <property type="match status" value="1"/>
</dbReference>
<evidence type="ECO:0000259" key="9">
    <source>
        <dbReference type="Pfam" id="PF01336"/>
    </source>
</evidence>
<evidence type="ECO:0000259" key="11">
    <source>
        <dbReference type="Pfam" id="PF14579"/>
    </source>
</evidence>
<organism evidence="13 14">
    <name type="scientific">Coprobacillus cateniformis</name>
    <dbReference type="NCBI Taxonomy" id="100884"/>
    <lineage>
        <taxon>Bacteria</taxon>
        <taxon>Bacillati</taxon>
        <taxon>Bacillota</taxon>
        <taxon>Erysipelotrichia</taxon>
        <taxon>Erysipelotrichales</taxon>
        <taxon>Coprobacillaceae</taxon>
        <taxon>Coprobacillus</taxon>
    </lineage>
</organism>
<evidence type="ECO:0000313" key="13">
    <source>
        <dbReference type="EMBL" id="EFW03414.1"/>
    </source>
</evidence>
<dbReference type="Proteomes" id="UP000003157">
    <property type="component" value="Unassembled WGS sequence"/>
</dbReference>
<dbReference type="InterPro" id="IPR041931">
    <property type="entry name" value="DNA_pol3_alpha_thumb_dom"/>
</dbReference>
<comment type="subcellular location">
    <subcellularLocation>
        <location evidence="1">Cytoplasm</location>
    </subcellularLocation>
</comment>
<accession>E7GEG3</accession>
<evidence type="ECO:0000256" key="5">
    <source>
        <dbReference type="ARBA" id="ARBA00022695"/>
    </source>
</evidence>
<dbReference type="GO" id="GO:0003676">
    <property type="term" value="F:nucleic acid binding"/>
    <property type="evidence" value="ECO:0007669"/>
    <property type="project" value="InterPro"/>
</dbReference>
<comment type="caution">
    <text evidence="13">The sequence shown here is derived from an EMBL/GenBank/DDBJ whole genome shotgun (WGS) entry which is preliminary data.</text>
</comment>
<dbReference type="GO" id="GO:0003887">
    <property type="term" value="F:DNA-directed DNA polymerase activity"/>
    <property type="evidence" value="ECO:0007669"/>
    <property type="project" value="UniProtKB-KW"/>
</dbReference>
<evidence type="ECO:0000256" key="4">
    <source>
        <dbReference type="ARBA" id="ARBA00022679"/>
    </source>
</evidence>
<proteinExistence type="inferred from homology"/>
<keyword evidence="4" id="KW-0808">Transferase</keyword>
<reference evidence="13 14" key="1">
    <citation type="submission" date="2010-12" db="EMBL/GenBank/DDBJ databases">
        <title>The Genome Sequence of Coprobacillus sp. strain 29_1.</title>
        <authorList>
            <consortium name="The Broad Institute Genome Sequencing Platform"/>
            <person name="Earl A."/>
            <person name="Ward D."/>
            <person name="Feldgarden M."/>
            <person name="Gevers D."/>
            <person name="Daigneault M."/>
            <person name="Sibley C.D."/>
            <person name="White A."/>
            <person name="Strauss J."/>
            <person name="Allen-Vercoe E."/>
            <person name="Young S.K."/>
            <person name="Zeng Q."/>
            <person name="Gargeya S."/>
            <person name="Fitzgerald M."/>
            <person name="Haas B."/>
            <person name="Abouelleil A."/>
            <person name="Alvarado L."/>
            <person name="Arachchi H.M."/>
            <person name="Berlin A."/>
            <person name="Brown A."/>
            <person name="Chapman S.B."/>
            <person name="Chen Z."/>
            <person name="Dunbar C."/>
            <person name="Freedman E."/>
            <person name="Gearin G."/>
            <person name="Gellesch M."/>
            <person name="Goldberg J."/>
            <person name="Griggs A."/>
            <person name="Gujja S."/>
            <person name="Heilman E."/>
            <person name="Heiman D."/>
            <person name="Howarth C."/>
            <person name="Larson L."/>
            <person name="Lui A."/>
            <person name="MacDonald P.J.P."/>
            <person name="Mehta T."/>
            <person name="Montmayeur A."/>
            <person name="Murphy C."/>
            <person name="Neiman D."/>
            <person name="Pearson M."/>
            <person name="Priest M."/>
            <person name="Roberts A."/>
            <person name="Saif S."/>
            <person name="Shea T."/>
            <person name="Shenoy N."/>
            <person name="Sisk P."/>
            <person name="Stolte C."/>
            <person name="Sykes S."/>
            <person name="White J."/>
            <person name="Yandava C."/>
            <person name="Nusbaum C."/>
            <person name="Birren B."/>
        </authorList>
    </citation>
    <scope>NUCLEOTIDE SEQUENCE [LARGE SCALE GENOMIC DNA]</scope>
    <source>
        <strain evidence="13 14">29_1</strain>
    </source>
</reference>
<evidence type="ECO:0000256" key="1">
    <source>
        <dbReference type="ARBA" id="ARBA00004496"/>
    </source>
</evidence>
<gene>
    <name evidence="13" type="ORF">HMPREF9488_03105</name>
</gene>
<sequence>MDIDTDFQNQYRHVIVEYVQAKYGYDHVSQIVTYNMLGLKSIIRNVGKVLGIPYLVTDELSKNVPKKIRKFVYLEEEDREEEQEIEPTLEDLKTIPFFKERIDSSEDVAQLFKIGKLFDGLPSSTGKHACGVIIGAHPLHQYVGLMEVDGVLVTQFEKKASESIGLLKMDFLGLITLDIEVETLRLIKKNKGIEIDLDKIPLDDTKTFELLQRGQSGKVFQLESQGMRNLLKKMQPTDMSHIIAIAALFRPGPMQFIDNYIEGMKTPSKVKYPHPLYENSAKETFGILVYQEQIMQVVQDMAGFSLGEADILRRGIGKKDKQYIDQMEEEFSKRCVDNGVPEKTAKEVYAMIKKFAEYGFNKSHSAAYALIAYETAYLKAYYPVEFMAANCTINSDNKDKLISCLAEIKAMGIEILPSSIRFSQTKFTVEKSEGQSAIRYGYIGIDGIGEDIAKTIETLSNCETFYDFISQCPNIRNNQITNLIYSGTFDIFGCRKKMREIAPSILETVKYHNQIKSIYKSSILDGLSGEAFYDGTEYGFKEKLDNEKRVLHCCISGHPLEQIRGVLKGYDTLISDIQDLNDGDDIQILCQINSIQQIFTKKSGEPMAFLKIEDEYDFCEAIVFPKAYADIENLLKEDSVLILNGKIQIKEDNGEESISIIVNTARHALSSALRFYVDINDLEKIEGEFVNINGIAEVIGVDTVHRQCYKQAYYVDYVKALNIFNKYKIKFVSV</sequence>
<dbReference type="InterPro" id="IPR011708">
    <property type="entry name" value="DNA_pol3_alpha_NTPase_dom"/>
</dbReference>
<dbReference type="eggNOG" id="COG0587">
    <property type="taxonomic scope" value="Bacteria"/>
</dbReference>
<dbReference type="GO" id="GO:0006260">
    <property type="term" value="P:DNA replication"/>
    <property type="evidence" value="ECO:0007669"/>
    <property type="project" value="UniProtKB-KW"/>
</dbReference>
<evidence type="ECO:0000256" key="8">
    <source>
        <dbReference type="ARBA" id="ARBA00049244"/>
    </source>
</evidence>
<keyword evidence="5" id="KW-0548">Nucleotidyltransferase</keyword>
<dbReference type="Gene3D" id="1.10.150.870">
    <property type="match status" value="1"/>
</dbReference>
<name>E7GEG3_9FIRM</name>
<comment type="similarity">
    <text evidence="2">Belongs to the DNA polymerase type-C family. DnaE subfamily.</text>
</comment>
<comment type="catalytic activity">
    <reaction evidence="8">
        <text>DNA(n) + a 2'-deoxyribonucleoside 5'-triphosphate = DNA(n+1) + diphosphate</text>
        <dbReference type="Rhea" id="RHEA:22508"/>
        <dbReference type="Rhea" id="RHEA-COMP:17339"/>
        <dbReference type="Rhea" id="RHEA-COMP:17340"/>
        <dbReference type="ChEBI" id="CHEBI:33019"/>
        <dbReference type="ChEBI" id="CHEBI:61560"/>
        <dbReference type="ChEBI" id="CHEBI:173112"/>
        <dbReference type="EC" id="2.7.7.7"/>
    </reaction>
</comment>
<dbReference type="NCBIfam" id="TIGR00594">
    <property type="entry name" value="polc"/>
    <property type="match status" value="1"/>
</dbReference>
<dbReference type="InterPro" id="IPR029460">
    <property type="entry name" value="DNAPol_HHH"/>
</dbReference>
<dbReference type="InterPro" id="IPR004365">
    <property type="entry name" value="NA-bd_OB_tRNA"/>
</dbReference>
<evidence type="ECO:0000313" key="14">
    <source>
        <dbReference type="Proteomes" id="UP000003157"/>
    </source>
</evidence>
<dbReference type="HOGENOM" id="CLU_001600_5_0_9"/>
<dbReference type="Pfam" id="PF07733">
    <property type="entry name" value="DNA_pol3_alpha"/>
    <property type="match status" value="1"/>
</dbReference>
<feature type="domain" description="DNA polymerase III alpha subunit finger" evidence="12">
    <location>
        <begin position="182"/>
        <end position="339"/>
    </location>
</feature>
<dbReference type="Gene3D" id="1.10.10.1600">
    <property type="entry name" value="Bacterial DNA polymerase III alpha subunit, thumb domain"/>
    <property type="match status" value="1"/>
</dbReference>
<dbReference type="GeneID" id="78231388"/>
<dbReference type="PANTHER" id="PTHR32294:SF0">
    <property type="entry name" value="DNA POLYMERASE III SUBUNIT ALPHA"/>
    <property type="match status" value="1"/>
</dbReference>
<evidence type="ECO:0000256" key="7">
    <source>
        <dbReference type="ARBA" id="ARBA00022932"/>
    </source>
</evidence>
<evidence type="ECO:0000259" key="10">
    <source>
        <dbReference type="Pfam" id="PF07733"/>
    </source>
</evidence>
<dbReference type="EC" id="2.7.7.7" evidence="3"/>
<feature type="domain" description="Bacterial DNA polymerase III alpha subunit NTPase" evidence="10">
    <location>
        <begin position="2"/>
        <end position="173"/>
    </location>
</feature>
<dbReference type="InterPro" id="IPR040982">
    <property type="entry name" value="DNA_pol3_finger"/>
</dbReference>
<dbReference type="Pfam" id="PF17657">
    <property type="entry name" value="DNA_pol3_finger"/>
    <property type="match status" value="1"/>
</dbReference>
<dbReference type="STRING" id="100884.GCA_000269565_03636"/>
<feature type="domain" description="DNA polymerase helix-hairpin-helix motif" evidence="11">
    <location>
        <begin position="412"/>
        <end position="496"/>
    </location>
</feature>
<dbReference type="Pfam" id="PF01336">
    <property type="entry name" value="tRNA_anti-codon"/>
    <property type="match status" value="1"/>
</dbReference>
<evidence type="ECO:0000256" key="6">
    <source>
        <dbReference type="ARBA" id="ARBA00022705"/>
    </source>
</evidence>
<dbReference type="PANTHER" id="PTHR32294">
    <property type="entry name" value="DNA POLYMERASE III SUBUNIT ALPHA"/>
    <property type="match status" value="1"/>
</dbReference>
<evidence type="ECO:0000259" key="12">
    <source>
        <dbReference type="Pfam" id="PF17657"/>
    </source>
</evidence>
<keyword evidence="14" id="KW-1185">Reference proteome</keyword>
<evidence type="ECO:0000256" key="2">
    <source>
        <dbReference type="ARBA" id="ARBA00009496"/>
    </source>
</evidence>
<dbReference type="GO" id="GO:0008408">
    <property type="term" value="F:3'-5' exonuclease activity"/>
    <property type="evidence" value="ECO:0007669"/>
    <property type="project" value="InterPro"/>
</dbReference>
<feature type="domain" description="OB" evidence="9">
    <location>
        <begin position="598"/>
        <end position="663"/>
    </location>
</feature>
<dbReference type="EMBL" id="ADKX01000046">
    <property type="protein sequence ID" value="EFW03414.1"/>
    <property type="molecule type" value="Genomic_DNA"/>
</dbReference>
<dbReference type="GO" id="GO:0005737">
    <property type="term" value="C:cytoplasm"/>
    <property type="evidence" value="ECO:0007669"/>
    <property type="project" value="UniProtKB-SubCell"/>
</dbReference>
<dbReference type="AlphaFoldDB" id="E7GEG3"/>
<keyword evidence="6" id="KW-0235">DNA replication</keyword>